<dbReference type="FunCoup" id="F7PVP0">
    <property type="interactions" value="12"/>
</dbReference>
<accession>F7PVP0</accession>
<dbReference type="SUPFAM" id="SSF46785">
    <property type="entry name" value="Winged helix' DNA-binding domain"/>
    <property type="match status" value="1"/>
</dbReference>
<dbReference type="InterPro" id="IPR006343">
    <property type="entry name" value="DnaB/C_C"/>
</dbReference>
<dbReference type="RefSeq" id="WP_008825800.1">
    <property type="nucleotide sequence ID" value="NZ_AFNU02000003.1"/>
</dbReference>
<dbReference type="Pfam" id="PF21984">
    <property type="entry name" value="DnaD_N"/>
    <property type="match status" value="1"/>
</dbReference>
<evidence type="ECO:0000313" key="5">
    <source>
        <dbReference type="Proteomes" id="UP000005707"/>
    </source>
</evidence>
<keyword evidence="5" id="KW-1185">Reference proteome</keyword>
<dbReference type="Proteomes" id="UP000005707">
    <property type="component" value="Unassembled WGS sequence"/>
</dbReference>
<dbReference type="AlphaFoldDB" id="F7PVP0"/>
<evidence type="ECO:0000259" key="2">
    <source>
        <dbReference type="Pfam" id="PF07261"/>
    </source>
</evidence>
<dbReference type="InParanoid" id="F7PVP0"/>
<proteinExistence type="inferred from homology"/>
<dbReference type="Pfam" id="PF07261">
    <property type="entry name" value="DnaB_2"/>
    <property type="match status" value="1"/>
</dbReference>
<evidence type="ECO:0000259" key="3">
    <source>
        <dbReference type="Pfam" id="PF21984"/>
    </source>
</evidence>
<reference evidence="4 5" key="2">
    <citation type="journal article" date="2013" name="PLoS ONE">
        <title>INDIGO - INtegrated Data Warehouse of MIcrobial GenOmes with Examples from the Red Sea Extremophiles.</title>
        <authorList>
            <person name="Alam I."/>
            <person name="Antunes A."/>
            <person name="Kamau A.A."/>
            <person name="Ba Alawi W."/>
            <person name="Kalkatawi M."/>
            <person name="Stingl U."/>
            <person name="Bajic V.B."/>
        </authorList>
    </citation>
    <scope>NUCLEOTIDE SEQUENCE [LARGE SCALE GENOMIC DNA]</scope>
    <source>
        <strain evidence="4 5">SSD-17B</strain>
    </source>
</reference>
<evidence type="ECO:0000313" key="4">
    <source>
        <dbReference type="EMBL" id="ERJ12789.1"/>
    </source>
</evidence>
<dbReference type="EMBL" id="AFNU02000003">
    <property type="protein sequence ID" value="ERJ12789.1"/>
    <property type="molecule type" value="Genomic_DNA"/>
</dbReference>
<dbReference type="Gene3D" id="1.10.10.10">
    <property type="entry name" value="Winged helix-like DNA-binding domain superfamily/Winged helix DNA-binding domain"/>
    <property type="match status" value="1"/>
</dbReference>
<evidence type="ECO:0000256" key="1">
    <source>
        <dbReference type="ARBA" id="ARBA00093462"/>
    </source>
</evidence>
<comment type="similarity">
    <text evidence="1">Belongs to the DnaB/DnaD family.</text>
</comment>
<comment type="caution">
    <text evidence="4">The sequence shown here is derived from an EMBL/GenBank/DDBJ whole genome shotgun (WGS) entry which is preliminary data.</text>
</comment>
<reference evidence="4 5" key="1">
    <citation type="journal article" date="2011" name="J. Bacteriol.">
        <title>Genome sequence of Haloplasma contractile, an unusual contractile bacterium from a deep-sea anoxic brine lake.</title>
        <authorList>
            <person name="Antunes A."/>
            <person name="Alam I."/>
            <person name="El Dorry H."/>
            <person name="Siam R."/>
            <person name="Robertson A."/>
            <person name="Bajic V.B."/>
            <person name="Stingl U."/>
        </authorList>
    </citation>
    <scope>NUCLEOTIDE SEQUENCE [LARGE SCALE GENOMIC DNA]</scope>
    <source>
        <strain evidence="4 5">SSD-17B</strain>
    </source>
</reference>
<dbReference type="NCBIfam" id="TIGR01446">
    <property type="entry name" value="DnaD_dom"/>
    <property type="match status" value="1"/>
</dbReference>
<dbReference type="PANTHER" id="PTHR37293">
    <property type="entry name" value="PHAGE REPLICATION PROTEIN-RELATED"/>
    <property type="match status" value="1"/>
</dbReference>
<dbReference type="InterPro" id="IPR053843">
    <property type="entry name" value="DnaD_N"/>
</dbReference>
<sequence length="233" mass="26879">MTQNPLIKKIIDLNVLDVKGFIIEHYKKLGLNETSAMLLLHIYNFSKSGVKFLSIKALTEKVTLDLNTCSNYVHDLVQSGYLSIEVNMDENGKVKEHFTLQPLYDKIASVITKESVIQNTKQQTGTISELASTFENEFGRPLSSMEIEIISDWIKVDDYDLSLIRQALKESVGLGKLSLKYIDRILLNWQKNNVNTIEKAKDFTKKFRRYEDAKKKTTNNQNEKEEVYVSWMD</sequence>
<dbReference type="SUPFAM" id="SSF158499">
    <property type="entry name" value="DnaD domain-like"/>
    <property type="match status" value="1"/>
</dbReference>
<dbReference type="InterPro" id="IPR036390">
    <property type="entry name" value="WH_DNA-bd_sf"/>
</dbReference>
<name>F7PVP0_9MOLU</name>
<feature type="domain" description="DnaB/C C-terminal" evidence="2">
    <location>
        <begin position="132"/>
        <end position="202"/>
    </location>
</feature>
<dbReference type="Gene3D" id="1.10.10.630">
    <property type="entry name" value="DnaD domain-like"/>
    <property type="match status" value="1"/>
</dbReference>
<dbReference type="STRING" id="1033810.HLPCO_001129"/>
<dbReference type="InterPro" id="IPR036388">
    <property type="entry name" value="WH-like_DNA-bd_sf"/>
</dbReference>
<dbReference type="OrthoDB" id="9770238at2"/>
<dbReference type="InterPro" id="IPR034829">
    <property type="entry name" value="DnaD-like_sf"/>
</dbReference>
<feature type="domain" description="DnaD N-terminal" evidence="3">
    <location>
        <begin position="21"/>
        <end position="115"/>
    </location>
</feature>
<organism evidence="4 5">
    <name type="scientific">Haloplasma contractile SSD-17B</name>
    <dbReference type="NCBI Taxonomy" id="1033810"/>
    <lineage>
        <taxon>Bacteria</taxon>
        <taxon>Bacillati</taxon>
        <taxon>Mycoplasmatota</taxon>
        <taxon>Mollicutes</taxon>
        <taxon>Haloplasmatales</taxon>
        <taxon>Haloplasmataceae</taxon>
        <taxon>Haloplasma</taxon>
    </lineage>
</organism>
<dbReference type="InterPro" id="IPR053162">
    <property type="entry name" value="DnaD"/>
</dbReference>
<dbReference type="eggNOG" id="COG3935">
    <property type="taxonomic scope" value="Bacteria"/>
</dbReference>
<dbReference type="PANTHER" id="PTHR37293:SF6">
    <property type="entry name" value="DNA REPLICATION PROTEIN DNAD"/>
    <property type="match status" value="1"/>
</dbReference>
<gene>
    <name evidence="4" type="ORF">HLPCO_001129</name>
</gene>
<protein>
    <submittedName>
        <fullName evidence="4">DnaD domain protein</fullName>
    </submittedName>
</protein>